<dbReference type="GO" id="GO:0097352">
    <property type="term" value="P:autophagosome maturation"/>
    <property type="evidence" value="ECO:0007669"/>
    <property type="project" value="TreeGrafter"/>
</dbReference>
<keyword evidence="7" id="KW-1185">Reference proteome</keyword>
<feature type="domain" description="Epg5-like TPR" evidence="5">
    <location>
        <begin position="21"/>
        <end position="168"/>
    </location>
</feature>
<proteinExistence type="inferred from homology"/>
<dbReference type="EMBL" id="BMAT01003771">
    <property type="protein sequence ID" value="GFR61879.1"/>
    <property type="molecule type" value="Genomic_DNA"/>
</dbReference>
<keyword evidence="2" id="KW-0072">Autophagy</keyword>
<dbReference type="PANTHER" id="PTHR31139">
    <property type="entry name" value="ECTOPIC P GRANULES PROTEIN 5 HOMOLOG"/>
    <property type="match status" value="1"/>
</dbReference>
<evidence type="ECO:0000313" key="6">
    <source>
        <dbReference type="EMBL" id="GFR61879.1"/>
    </source>
</evidence>
<evidence type="ECO:0000256" key="1">
    <source>
        <dbReference type="ARBA" id="ARBA00010948"/>
    </source>
</evidence>
<feature type="domain" description="Epg5-like central TPR repeats" evidence="4">
    <location>
        <begin position="428"/>
        <end position="489"/>
    </location>
</feature>
<gene>
    <name evidence="6" type="ORF">ElyMa_001857000</name>
</gene>
<dbReference type="PANTHER" id="PTHR31139:SF4">
    <property type="entry name" value="ECTOPIC P GRANULES PROTEIN 5 HOMOLOG"/>
    <property type="match status" value="1"/>
</dbReference>
<dbReference type="GO" id="GO:0005737">
    <property type="term" value="C:cytoplasm"/>
    <property type="evidence" value="ECO:0007669"/>
    <property type="project" value="TreeGrafter"/>
</dbReference>
<protein>
    <submittedName>
        <fullName evidence="6">Ectopic P granules protein 5 homolog</fullName>
    </submittedName>
</protein>
<name>A0AAV4EM34_9GAST</name>
<dbReference type="InterPro" id="IPR051436">
    <property type="entry name" value="Autophagy-related_EPG5"/>
</dbReference>
<evidence type="ECO:0000313" key="7">
    <source>
        <dbReference type="Proteomes" id="UP000762676"/>
    </source>
</evidence>
<evidence type="ECO:0000256" key="2">
    <source>
        <dbReference type="ARBA" id="ARBA00023006"/>
    </source>
</evidence>
<feature type="region of interest" description="Disordered" evidence="3">
    <location>
        <begin position="53"/>
        <end position="80"/>
    </location>
</feature>
<dbReference type="InterPro" id="IPR059030">
    <property type="entry name" value="TPR_Epg5_mid"/>
</dbReference>
<accession>A0AAV4EM34</accession>
<dbReference type="InterPro" id="IPR058750">
    <property type="entry name" value="TPR_Epg5"/>
</dbReference>
<evidence type="ECO:0000259" key="5">
    <source>
        <dbReference type="Pfam" id="PF26573"/>
    </source>
</evidence>
<dbReference type="Pfam" id="PF26573">
    <property type="entry name" value="TPR_Epg5_2"/>
    <property type="match status" value="1"/>
</dbReference>
<dbReference type="Proteomes" id="UP000762676">
    <property type="component" value="Unassembled WGS sequence"/>
</dbReference>
<comment type="caution">
    <text evidence="6">The sequence shown here is derived from an EMBL/GenBank/DDBJ whole genome shotgun (WGS) entry which is preliminary data.</text>
</comment>
<evidence type="ECO:0000256" key="3">
    <source>
        <dbReference type="SAM" id="MobiDB-lite"/>
    </source>
</evidence>
<evidence type="ECO:0000259" key="4">
    <source>
        <dbReference type="Pfam" id="PF26103"/>
    </source>
</evidence>
<dbReference type="Pfam" id="PF26103">
    <property type="entry name" value="TPR_Epg5"/>
    <property type="match status" value="1"/>
</dbReference>
<organism evidence="6 7">
    <name type="scientific">Elysia marginata</name>
    <dbReference type="NCBI Taxonomy" id="1093978"/>
    <lineage>
        <taxon>Eukaryota</taxon>
        <taxon>Metazoa</taxon>
        <taxon>Spiralia</taxon>
        <taxon>Lophotrochozoa</taxon>
        <taxon>Mollusca</taxon>
        <taxon>Gastropoda</taxon>
        <taxon>Heterobranchia</taxon>
        <taxon>Euthyneura</taxon>
        <taxon>Panpulmonata</taxon>
        <taxon>Sacoglossa</taxon>
        <taxon>Placobranchoidea</taxon>
        <taxon>Plakobranchidae</taxon>
        <taxon>Elysia</taxon>
    </lineage>
</organism>
<reference evidence="6 7" key="1">
    <citation type="journal article" date="2021" name="Elife">
        <title>Chloroplast acquisition without the gene transfer in kleptoplastic sea slugs, Plakobranchus ocellatus.</title>
        <authorList>
            <person name="Maeda T."/>
            <person name="Takahashi S."/>
            <person name="Yoshida T."/>
            <person name="Shimamura S."/>
            <person name="Takaki Y."/>
            <person name="Nagai Y."/>
            <person name="Toyoda A."/>
            <person name="Suzuki Y."/>
            <person name="Arimoto A."/>
            <person name="Ishii H."/>
            <person name="Satoh N."/>
            <person name="Nishiyama T."/>
            <person name="Hasebe M."/>
            <person name="Maruyama T."/>
            <person name="Minagawa J."/>
            <person name="Obokata J."/>
            <person name="Shigenobu S."/>
        </authorList>
    </citation>
    <scope>NUCLEOTIDE SEQUENCE [LARGE SCALE GENOMIC DNA]</scope>
</reference>
<sequence length="516" mass="58180">MCLSIFDSMSPYSALSSTSISQRASVGERFFESISYSGMLRRMHKRLFETANFHTNLDPQKRQNRRQSSHSPSTPPVSGLDDLTFENVASGATVGAAVGDQEDQLEYTSSRDFHLMLASLYQTFSLWLGEPRLHDANLYLPALPPQYEAMRLNQVFQGFMGPWLEFVDLDGIQYTLSCLAADWRKRLTSVATVAKVGRRGTVSEPENAGQRIIRRLGRYDTPKPPPPLQTIESPVPEITLTVLQDQDSLVHLIKADLDVITRFTKIFSTRLAQHCALDNAFIELIPSLYRNVAKMVTLTAPCRSKVNPLHKCTGPAVLPVRILEAEVQEQPRRQMDENRVEHKQLMIEALLPTPANLVMAAVHTENAITWLIKQSQQQDKRSKFNHTACILFFTMTDMVCEDTDIYPPSKQFFTSCVEVLGQHFVSHDPDQVGILLQLCLDRPQIAGLVSPHFHPNICSAPHLLDMYGQLVHILHPESSDLVFMLLSKVQDWSIQFNHTGFEHLPNDIAKGRPIAV</sequence>
<comment type="similarity">
    <text evidence="1">Belongs to the EPG5 family.</text>
</comment>
<dbReference type="AlphaFoldDB" id="A0AAV4EM34"/>